<protein>
    <submittedName>
        <fullName evidence="1">Uncharacterized protein</fullName>
    </submittedName>
</protein>
<dbReference type="EMBL" id="CM056810">
    <property type="protein sequence ID" value="KAJ8642879.1"/>
    <property type="molecule type" value="Genomic_DNA"/>
</dbReference>
<name>A0ACC2MAZ4_PERAE</name>
<proteinExistence type="predicted"/>
<gene>
    <name evidence="1" type="ORF">MRB53_004627</name>
</gene>
<keyword evidence="2" id="KW-1185">Reference proteome</keyword>
<sequence length="97" mass="10541">MRASAAAFSIFWKEESSDPAIESLKTRLSLWPEIGSYGDFCGVFPAMCESRSDGFRLDRLLRLVSGAGLEVSGELPAVVGRDVWERGGDVSSRVSLV</sequence>
<accession>A0ACC2MAZ4</accession>
<dbReference type="Proteomes" id="UP001234297">
    <property type="component" value="Chromosome 2"/>
</dbReference>
<evidence type="ECO:0000313" key="1">
    <source>
        <dbReference type="EMBL" id="KAJ8642879.1"/>
    </source>
</evidence>
<evidence type="ECO:0000313" key="2">
    <source>
        <dbReference type="Proteomes" id="UP001234297"/>
    </source>
</evidence>
<reference evidence="1 2" key="1">
    <citation type="journal article" date="2022" name="Hortic Res">
        <title>A haplotype resolved chromosomal level avocado genome allows analysis of novel avocado genes.</title>
        <authorList>
            <person name="Nath O."/>
            <person name="Fletcher S.J."/>
            <person name="Hayward A."/>
            <person name="Shaw L.M."/>
            <person name="Masouleh A.K."/>
            <person name="Furtado A."/>
            <person name="Henry R.J."/>
            <person name="Mitter N."/>
        </authorList>
    </citation>
    <scope>NUCLEOTIDE SEQUENCE [LARGE SCALE GENOMIC DNA]</scope>
    <source>
        <strain evidence="2">cv. Hass</strain>
    </source>
</reference>
<comment type="caution">
    <text evidence="1">The sequence shown here is derived from an EMBL/GenBank/DDBJ whole genome shotgun (WGS) entry which is preliminary data.</text>
</comment>
<organism evidence="1 2">
    <name type="scientific">Persea americana</name>
    <name type="common">Avocado</name>
    <dbReference type="NCBI Taxonomy" id="3435"/>
    <lineage>
        <taxon>Eukaryota</taxon>
        <taxon>Viridiplantae</taxon>
        <taxon>Streptophyta</taxon>
        <taxon>Embryophyta</taxon>
        <taxon>Tracheophyta</taxon>
        <taxon>Spermatophyta</taxon>
        <taxon>Magnoliopsida</taxon>
        <taxon>Magnoliidae</taxon>
        <taxon>Laurales</taxon>
        <taxon>Lauraceae</taxon>
        <taxon>Persea</taxon>
    </lineage>
</organism>